<evidence type="ECO:0000313" key="2">
    <source>
        <dbReference type="Proteomes" id="UP000823771"/>
    </source>
</evidence>
<dbReference type="AlphaFoldDB" id="A0A9D9IUI3"/>
<dbReference type="EMBL" id="JADILZ010000054">
    <property type="protein sequence ID" value="MBO8478476.1"/>
    <property type="molecule type" value="Genomic_DNA"/>
</dbReference>
<reference evidence="1" key="1">
    <citation type="submission" date="2020-10" db="EMBL/GenBank/DDBJ databases">
        <authorList>
            <person name="Gilroy R."/>
        </authorList>
    </citation>
    <scope>NUCLEOTIDE SEQUENCE</scope>
    <source>
        <strain evidence="1">2478</strain>
    </source>
</reference>
<organism evidence="1 2">
    <name type="scientific">Candidatus Cryptobacteroides excrementipullorum</name>
    <dbReference type="NCBI Taxonomy" id="2840761"/>
    <lineage>
        <taxon>Bacteria</taxon>
        <taxon>Pseudomonadati</taxon>
        <taxon>Bacteroidota</taxon>
        <taxon>Bacteroidia</taxon>
        <taxon>Bacteroidales</taxon>
        <taxon>Candidatus Cryptobacteroides</taxon>
    </lineage>
</organism>
<protein>
    <submittedName>
        <fullName evidence="1">DUF721 domain-containing protein</fullName>
    </submittedName>
</protein>
<reference evidence="1" key="2">
    <citation type="journal article" date="2021" name="PeerJ">
        <title>Extensive microbial diversity within the chicken gut microbiome revealed by metagenomics and culture.</title>
        <authorList>
            <person name="Gilroy R."/>
            <person name="Ravi A."/>
            <person name="Getino M."/>
            <person name="Pursley I."/>
            <person name="Horton D.L."/>
            <person name="Alikhan N.F."/>
            <person name="Baker D."/>
            <person name="Gharbi K."/>
            <person name="Hall N."/>
            <person name="Watson M."/>
            <person name="Adriaenssens E.M."/>
            <person name="Foster-Nyarko E."/>
            <person name="Jarju S."/>
            <person name="Secka A."/>
            <person name="Antonio M."/>
            <person name="Oren A."/>
            <person name="Chaudhuri R.R."/>
            <person name="La Ragione R."/>
            <person name="Hildebrand F."/>
            <person name="Pallen M.J."/>
        </authorList>
    </citation>
    <scope>NUCLEOTIDE SEQUENCE</scope>
    <source>
        <strain evidence="1">2478</strain>
    </source>
</reference>
<dbReference type="Proteomes" id="UP000823771">
    <property type="component" value="Unassembled WGS sequence"/>
</dbReference>
<sequence length="126" mass="14746">MEKDRKTQFESLGSFRQAPSRLAKREAYTMDELIKQYINEMKLVNGLNRQRIFEAWDMASGAGAYTVGRYLKGGVLYCSISSSVVRNRLFFQKSRIKDLMNDFLRKDDLFVRNEGETEFVKDIVLR</sequence>
<comment type="caution">
    <text evidence="1">The sequence shown here is derived from an EMBL/GenBank/DDBJ whole genome shotgun (WGS) entry which is preliminary data.</text>
</comment>
<accession>A0A9D9IUI3</accession>
<proteinExistence type="predicted"/>
<gene>
    <name evidence="1" type="ORF">IAB80_06290</name>
</gene>
<name>A0A9D9IUI3_9BACT</name>
<evidence type="ECO:0000313" key="1">
    <source>
        <dbReference type="EMBL" id="MBO8478476.1"/>
    </source>
</evidence>